<evidence type="ECO:0000256" key="5">
    <source>
        <dbReference type="SAM" id="Phobius"/>
    </source>
</evidence>
<dbReference type="Pfam" id="PF00583">
    <property type="entry name" value="Acetyltransf_1"/>
    <property type="match status" value="1"/>
</dbReference>
<dbReference type="PROSITE" id="PS51186">
    <property type="entry name" value="GNAT"/>
    <property type="match status" value="1"/>
</dbReference>
<dbReference type="GO" id="GO:0004252">
    <property type="term" value="F:serine-type endopeptidase activity"/>
    <property type="evidence" value="ECO:0007669"/>
    <property type="project" value="InterPro"/>
</dbReference>
<dbReference type="EMBL" id="FNOI01000007">
    <property type="protein sequence ID" value="SDX45356.1"/>
    <property type="molecule type" value="Genomic_DNA"/>
</dbReference>
<dbReference type="Proteomes" id="UP000199441">
    <property type="component" value="Unassembled WGS sequence"/>
</dbReference>
<sequence length="428" mass="46160">MSDLRKIRVTLGLCVALLLAFAVTGATLSTAYLDTFPEALAGVFRHGSTAHLGGNVLVIFFGGLYAEERLGAVRFGIFICACAVLGTYAQYHLVGPNFVGASSISYGLLAYGVLADRTPAKQSLFGAFLILLVALEWVYLSQAVAVYVHISGALLGGSLAMFESFFGSKNPTLKPMQLQHVGRVVQIIAETDDDDAHEAEAEFLDGGLEGMFVLMHKGEVLGVTGYSMDEQVHDIAWLSWTYLSGAHVGAGLGSQMLNDLLGKLKDLGIRKVFIATSDYRDFGQDIYAAAHKMYEDFGATVELTVPDYHNKDEAKIVYGLKNPEYVEEGDAPTSDQTGLLIAGVEDEPETVGAVGLRWEERPVGIAGLDYAMEQAAKRNARIVVLALPGDLSAANAVALETHSFKICGELKDYYQTGLHQVWWVCSVA</sequence>
<accession>A0A1H3BU57</accession>
<evidence type="ECO:0000256" key="4">
    <source>
        <dbReference type="ARBA" id="ARBA00023136"/>
    </source>
</evidence>
<dbReference type="CDD" id="cd04301">
    <property type="entry name" value="NAT_SF"/>
    <property type="match status" value="1"/>
</dbReference>
<dbReference type="OrthoDB" id="7811810at2"/>
<evidence type="ECO:0000313" key="8">
    <source>
        <dbReference type="Proteomes" id="UP000199441"/>
    </source>
</evidence>
<proteinExistence type="predicted"/>
<dbReference type="InterPro" id="IPR022764">
    <property type="entry name" value="Peptidase_S54_rhomboid_dom"/>
</dbReference>
<dbReference type="PANTHER" id="PTHR43066">
    <property type="entry name" value="RHOMBOID-RELATED PROTEIN"/>
    <property type="match status" value="1"/>
</dbReference>
<feature type="transmembrane region" description="Helical" evidence="5">
    <location>
        <begin position="122"/>
        <end position="140"/>
    </location>
</feature>
<feature type="transmembrane region" description="Helical" evidence="5">
    <location>
        <begin position="73"/>
        <end position="91"/>
    </location>
</feature>
<protein>
    <submittedName>
        <fullName evidence="7">Rhomboid family protein</fullName>
    </submittedName>
</protein>
<organism evidence="7 8">
    <name type="scientific">Litoreibacter albidus</name>
    <dbReference type="NCBI Taxonomy" id="670155"/>
    <lineage>
        <taxon>Bacteria</taxon>
        <taxon>Pseudomonadati</taxon>
        <taxon>Pseudomonadota</taxon>
        <taxon>Alphaproteobacteria</taxon>
        <taxon>Rhodobacterales</taxon>
        <taxon>Roseobacteraceae</taxon>
        <taxon>Litoreibacter</taxon>
    </lineage>
</organism>
<evidence type="ECO:0000256" key="3">
    <source>
        <dbReference type="ARBA" id="ARBA00022989"/>
    </source>
</evidence>
<keyword evidence="2 5" id="KW-0812">Transmembrane</keyword>
<dbReference type="Gene3D" id="3.40.630.30">
    <property type="match status" value="1"/>
</dbReference>
<dbReference type="STRING" id="670155.SAMN04488001_3274"/>
<gene>
    <name evidence="7" type="ORF">SAMN04488001_3274</name>
</gene>
<evidence type="ECO:0000313" key="7">
    <source>
        <dbReference type="EMBL" id="SDX45356.1"/>
    </source>
</evidence>
<dbReference type="InterPro" id="IPR016181">
    <property type="entry name" value="Acyl_CoA_acyltransferase"/>
</dbReference>
<dbReference type="InterPro" id="IPR000182">
    <property type="entry name" value="GNAT_dom"/>
</dbReference>
<evidence type="ECO:0000256" key="2">
    <source>
        <dbReference type="ARBA" id="ARBA00022692"/>
    </source>
</evidence>
<keyword evidence="8" id="KW-1185">Reference proteome</keyword>
<evidence type="ECO:0000259" key="6">
    <source>
        <dbReference type="PROSITE" id="PS51186"/>
    </source>
</evidence>
<dbReference type="AlphaFoldDB" id="A0A1H3BU57"/>
<dbReference type="Gene3D" id="1.20.1540.10">
    <property type="entry name" value="Rhomboid-like"/>
    <property type="match status" value="1"/>
</dbReference>
<name>A0A1H3BU57_9RHOB</name>
<dbReference type="SUPFAM" id="SSF55729">
    <property type="entry name" value="Acyl-CoA N-acyltransferases (Nat)"/>
    <property type="match status" value="1"/>
</dbReference>
<dbReference type="InterPro" id="IPR035952">
    <property type="entry name" value="Rhomboid-like_sf"/>
</dbReference>
<reference evidence="8" key="1">
    <citation type="submission" date="2016-10" db="EMBL/GenBank/DDBJ databases">
        <authorList>
            <person name="Varghese N."/>
            <person name="Submissions S."/>
        </authorList>
    </citation>
    <scope>NUCLEOTIDE SEQUENCE [LARGE SCALE GENOMIC DNA]</scope>
    <source>
        <strain evidence="8">DSM 26922</strain>
    </source>
</reference>
<evidence type="ECO:0000256" key="1">
    <source>
        <dbReference type="ARBA" id="ARBA00004141"/>
    </source>
</evidence>
<dbReference type="RefSeq" id="WP_089947990.1">
    <property type="nucleotide sequence ID" value="NZ_FNOI01000007.1"/>
</dbReference>
<dbReference type="SUPFAM" id="SSF144091">
    <property type="entry name" value="Rhomboid-like"/>
    <property type="match status" value="1"/>
</dbReference>
<keyword evidence="3 5" id="KW-1133">Transmembrane helix</keyword>
<feature type="domain" description="N-acetyltransferase" evidence="6">
    <location>
        <begin position="171"/>
        <end position="323"/>
    </location>
</feature>
<dbReference type="Pfam" id="PF01694">
    <property type="entry name" value="Rhomboid"/>
    <property type="match status" value="1"/>
</dbReference>
<feature type="transmembrane region" description="Helical" evidence="5">
    <location>
        <begin position="49"/>
        <end position="66"/>
    </location>
</feature>
<dbReference type="GO" id="GO:0016747">
    <property type="term" value="F:acyltransferase activity, transferring groups other than amino-acyl groups"/>
    <property type="evidence" value="ECO:0007669"/>
    <property type="project" value="InterPro"/>
</dbReference>
<comment type="subcellular location">
    <subcellularLocation>
        <location evidence="1">Membrane</location>
        <topology evidence="1">Multi-pass membrane protein</topology>
    </subcellularLocation>
</comment>
<keyword evidence="4 5" id="KW-0472">Membrane</keyword>
<dbReference type="GO" id="GO:0016020">
    <property type="term" value="C:membrane"/>
    <property type="evidence" value="ECO:0007669"/>
    <property type="project" value="UniProtKB-SubCell"/>
</dbReference>
<feature type="transmembrane region" description="Helical" evidence="5">
    <location>
        <begin position="97"/>
        <end position="115"/>
    </location>
</feature>